<name>F4X4H9_ACREC</name>
<dbReference type="AlphaFoldDB" id="F4X4H9"/>
<dbReference type="InParanoid" id="F4X4H9"/>
<dbReference type="Proteomes" id="UP000007755">
    <property type="component" value="Unassembled WGS sequence"/>
</dbReference>
<proteinExistence type="predicted"/>
<reference evidence="1" key="1">
    <citation type="submission" date="2011-02" db="EMBL/GenBank/DDBJ databases">
        <title>The genome of the leaf-cutting ant Acromyrmex echinatior suggests key adaptations to social evolution and fungus farming.</title>
        <authorList>
            <person name="Nygaard S."/>
            <person name="Zhang G."/>
        </authorList>
    </citation>
    <scope>NUCLEOTIDE SEQUENCE</scope>
</reference>
<keyword evidence="2" id="KW-1185">Reference proteome</keyword>
<accession>F4X4H9</accession>
<protein>
    <submittedName>
        <fullName evidence="1">Uncharacterized protein</fullName>
    </submittedName>
</protein>
<gene>
    <name evidence="1" type="ORF">G5I_13240</name>
</gene>
<sequence length="167" mass="19219">MMSVNKIGMSMRGNDVEKSRSSIESLRNYVHDSELCLNPDHYDAKERKIEHVAAPEFDTDVEVHSDVEKLRRNVEKNVMRMSDEIQHLNRDITIRIKNVVTNETLEKSFKTTGRDTIVRALQDTQKDILNDVEKVRNNVEEVSKGVYALSMRVSNEIQRGITASTNE</sequence>
<evidence type="ECO:0000313" key="1">
    <source>
        <dbReference type="EMBL" id="EGI58659.1"/>
    </source>
</evidence>
<evidence type="ECO:0000313" key="2">
    <source>
        <dbReference type="Proteomes" id="UP000007755"/>
    </source>
</evidence>
<dbReference type="EMBL" id="GL888645">
    <property type="protein sequence ID" value="EGI58659.1"/>
    <property type="molecule type" value="Genomic_DNA"/>
</dbReference>
<organism evidence="2">
    <name type="scientific">Acromyrmex echinatior</name>
    <name type="common">Panamanian leafcutter ant</name>
    <name type="synonym">Acromyrmex octospinosus echinatior</name>
    <dbReference type="NCBI Taxonomy" id="103372"/>
    <lineage>
        <taxon>Eukaryota</taxon>
        <taxon>Metazoa</taxon>
        <taxon>Ecdysozoa</taxon>
        <taxon>Arthropoda</taxon>
        <taxon>Hexapoda</taxon>
        <taxon>Insecta</taxon>
        <taxon>Pterygota</taxon>
        <taxon>Neoptera</taxon>
        <taxon>Endopterygota</taxon>
        <taxon>Hymenoptera</taxon>
        <taxon>Apocrita</taxon>
        <taxon>Aculeata</taxon>
        <taxon>Formicoidea</taxon>
        <taxon>Formicidae</taxon>
        <taxon>Myrmicinae</taxon>
        <taxon>Acromyrmex</taxon>
    </lineage>
</organism>